<sequence>MKACVGFAQAAGYTRVTLWTNDVLTSARRIYQAHGFVLTDETPHDSFGQDLVGQTWTLNIPR</sequence>
<protein>
    <recommendedName>
        <fullName evidence="3">Acetyltransferase</fullName>
    </recommendedName>
</protein>
<keyword evidence="2" id="KW-1185">Reference proteome</keyword>
<evidence type="ECO:0008006" key="3">
    <source>
        <dbReference type="Google" id="ProtNLM"/>
    </source>
</evidence>
<comment type="caution">
    <text evidence="1">The sequence shown here is derived from an EMBL/GenBank/DDBJ whole genome shotgun (WGS) entry which is preliminary data.</text>
</comment>
<accession>A0ABP4WTD5</accession>
<dbReference type="InterPro" id="IPR016181">
    <property type="entry name" value="Acyl_CoA_acyltransferase"/>
</dbReference>
<proteinExistence type="predicted"/>
<organism evidence="1 2">
    <name type="scientific">Nostocoides vanveenii</name>
    <dbReference type="NCBI Taxonomy" id="330835"/>
    <lineage>
        <taxon>Bacteria</taxon>
        <taxon>Bacillati</taxon>
        <taxon>Actinomycetota</taxon>
        <taxon>Actinomycetes</taxon>
        <taxon>Micrococcales</taxon>
        <taxon>Intrasporangiaceae</taxon>
        <taxon>Nostocoides</taxon>
    </lineage>
</organism>
<name>A0ABP4WTD5_9MICO</name>
<dbReference type="EMBL" id="BAAAPN010000045">
    <property type="protein sequence ID" value="GAA1759788.1"/>
    <property type="molecule type" value="Genomic_DNA"/>
</dbReference>
<reference evidence="2" key="1">
    <citation type="journal article" date="2019" name="Int. J. Syst. Evol. Microbiol.">
        <title>The Global Catalogue of Microorganisms (GCM) 10K type strain sequencing project: providing services to taxonomists for standard genome sequencing and annotation.</title>
        <authorList>
            <consortium name="The Broad Institute Genomics Platform"/>
            <consortium name="The Broad Institute Genome Sequencing Center for Infectious Disease"/>
            <person name="Wu L."/>
            <person name="Ma J."/>
        </authorList>
    </citation>
    <scope>NUCLEOTIDE SEQUENCE [LARGE SCALE GENOMIC DNA]</scope>
    <source>
        <strain evidence="2">JCM 15591</strain>
    </source>
</reference>
<dbReference type="Gene3D" id="3.40.630.30">
    <property type="match status" value="1"/>
</dbReference>
<evidence type="ECO:0000313" key="1">
    <source>
        <dbReference type="EMBL" id="GAA1759788.1"/>
    </source>
</evidence>
<dbReference type="Proteomes" id="UP001501475">
    <property type="component" value="Unassembled WGS sequence"/>
</dbReference>
<evidence type="ECO:0000313" key="2">
    <source>
        <dbReference type="Proteomes" id="UP001501475"/>
    </source>
</evidence>
<dbReference type="SUPFAM" id="SSF55729">
    <property type="entry name" value="Acyl-CoA N-acyltransferases (Nat)"/>
    <property type="match status" value="1"/>
</dbReference>
<gene>
    <name evidence="1" type="ORF">GCM10009810_19020</name>
</gene>